<feature type="active site" evidence="2">
    <location>
        <position position="240"/>
    </location>
</feature>
<organism evidence="5 6">
    <name type="scientific">Nocardia terpenica</name>
    <dbReference type="NCBI Taxonomy" id="455432"/>
    <lineage>
        <taxon>Bacteria</taxon>
        <taxon>Bacillati</taxon>
        <taxon>Actinomycetota</taxon>
        <taxon>Actinomycetes</taxon>
        <taxon>Mycobacteriales</taxon>
        <taxon>Nocardiaceae</taxon>
        <taxon>Nocardia</taxon>
    </lineage>
</organism>
<dbReference type="InterPro" id="IPR016163">
    <property type="entry name" value="Ald_DH_C"/>
</dbReference>
<dbReference type="InterPro" id="IPR016162">
    <property type="entry name" value="Ald_DH_N"/>
</dbReference>
<dbReference type="SUPFAM" id="SSF53720">
    <property type="entry name" value="ALDH-like"/>
    <property type="match status" value="1"/>
</dbReference>
<dbReference type="Gene3D" id="3.40.605.10">
    <property type="entry name" value="Aldehyde Dehydrogenase, Chain A, domain 1"/>
    <property type="match status" value="1"/>
</dbReference>
<dbReference type="EMBL" id="CP023778">
    <property type="protein sequence ID" value="ATL69638.1"/>
    <property type="molecule type" value="Genomic_DNA"/>
</dbReference>
<dbReference type="GeneID" id="88361371"/>
<dbReference type="PANTHER" id="PTHR43353">
    <property type="entry name" value="SUCCINATE-SEMIALDEHYDE DEHYDROGENASE, MITOCHONDRIAL"/>
    <property type="match status" value="1"/>
</dbReference>
<dbReference type="RefSeq" id="WP_098696651.1">
    <property type="nucleotide sequence ID" value="NZ_CP023778.1"/>
</dbReference>
<gene>
    <name evidence="5" type="ORF">CRH09_29185</name>
</gene>
<dbReference type="InterPro" id="IPR050740">
    <property type="entry name" value="Aldehyde_DH_Superfamily"/>
</dbReference>
<dbReference type="KEGG" id="ntp:CRH09_29185"/>
<dbReference type="Pfam" id="PF00171">
    <property type="entry name" value="Aldedh"/>
    <property type="match status" value="1"/>
</dbReference>
<evidence type="ECO:0000256" key="3">
    <source>
        <dbReference type="RuleBase" id="RU003345"/>
    </source>
</evidence>
<evidence type="ECO:0000313" key="5">
    <source>
        <dbReference type="EMBL" id="ATL69638.1"/>
    </source>
</evidence>
<proteinExistence type="inferred from homology"/>
<keyword evidence="1 3" id="KW-0560">Oxidoreductase</keyword>
<dbReference type="GO" id="GO:0016620">
    <property type="term" value="F:oxidoreductase activity, acting on the aldehyde or oxo group of donors, NAD or NADP as acceptor"/>
    <property type="evidence" value="ECO:0007669"/>
    <property type="project" value="InterPro"/>
</dbReference>
<dbReference type="PANTHER" id="PTHR43353:SF5">
    <property type="entry name" value="SUCCINATE-SEMIALDEHYDE DEHYDROGENASE, MITOCHONDRIAL"/>
    <property type="match status" value="1"/>
</dbReference>
<comment type="similarity">
    <text evidence="3">Belongs to the aldehyde dehydrogenase family.</text>
</comment>
<dbReference type="Proteomes" id="UP000221961">
    <property type="component" value="Chromosome"/>
</dbReference>
<dbReference type="InterPro" id="IPR015590">
    <property type="entry name" value="Aldehyde_DH_dom"/>
</dbReference>
<evidence type="ECO:0000313" key="6">
    <source>
        <dbReference type="Proteomes" id="UP000221961"/>
    </source>
</evidence>
<sequence length="430" mass="45435">MLSAHPDAARNAWITVTAPDDGRTLGTLPMHTPDRVRAVIGGLRDAQTAWRTTGAVGRVRWLTRFRDWLLANEEAITVSLAAETGKSVAEALREFRFGIDALDYHRTRGADFLGPHRLRRNRMPSASMHLAIAYRPCAVVGVLTSWIYPLASTLFDAVPALLAGSAVVVKPSSVTPLTVRAVLAGWAQIGAPPVLQFVAGHKAGPTVVDGADYVHFSGSPEIGRVVALRAAARLVPCRLEIGGKSAAVVLADADPEAAAAAIALGGLAESGQTCRSIERVFVESAGYDVFVERLVAAVTAYGATDPGELRGAVLTSSAHVRYVHDQVRDARAKGAIVRLGGTGGGHVFEPTVLADAEPTMRVLTQQTLGPILPVVRVEHRERVIALANEAFGPCASVWTTDEAAGAALAERLNAAQVGVNDMSLHLMEVE</sequence>
<name>A0A291RQW6_9NOCA</name>
<dbReference type="Gene3D" id="3.40.309.10">
    <property type="entry name" value="Aldehyde Dehydrogenase, Chain A, domain 2"/>
    <property type="match status" value="1"/>
</dbReference>
<evidence type="ECO:0000256" key="1">
    <source>
        <dbReference type="ARBA" id="ARBA00023002"/>
    </source>
</evidence>
<accession>A0A291RQW6</accession>
<evidence type="ECO:0000256" key="2">
    <source>
        <dbReference type="PROSITE-ProRule" id="PRU10007"/>
    </source>
</evidence>
<protein>
    <submittedName>
        <fullName evidence="5">Aldehyde dehydrogenase</fullName>
    </submittedName>
</protein>
<dbReference type="InterPro" id="IPR016161">
    <property type="entry name" value="Ald_DH/histidinol_DH"/>
</dbReference>
<dbReference type="PROSITE" id="PS00687">
    <property type="entry name" value="ALDEHYDE_DEHYDR_GLU"/>
    <property type="match status" value="1"/>
</dbReference>
<dbReference type="InterPro" id="IPR029510">
    <property type="entry name" value="Ald_DH_CS_GLU"/>
</dbReference>
<reference evidence="5 6" key="1">
    <citation type="submission" date="2017-10" db="EMBL/GenBank/DDBJ databases">
        <title>Comparative genomics between pathogenic Norcardia.</title>
        <authorList>
            <person name="Zeng L."/>
        </authorList>
    </citation>
    <scope>NUCLEOTIDE SEQUENCE [LARGE SCALE GENOMIC DNA]</scope>
    <source>
        <strain evidence="5 6">NC_YFY_NT001</strain>
    </source>
</reference>
<dbReference type="AlphaFoldDB" id="A0A291RQW6"/>
<evidence type="ECO:0000259" key="4">
    <source>
        <dbReference type="Pfam" id="PF00171"/>
    </source>
</evidence>
<feature type="domain" description="Aldehyde dehydrogenase" evidence="4">
    <location>
        <begin position="12"/>
        <end position="423"/>
    </location>
</feature>